<name>A0ABS3NJI1_9GAMM</name>
<feature type="coiled-coil region" evidence="5">
    <location>
        <begin position="75"/>
        <end position="129"/>
    </location>
</feature>
<reference evidence="8 9" key="1">
    <citation type="submission" date="2021-03" db="EMBL/GenBank/DDBJ databases">
        <title>Oceanisphaera sp. nov., isolated from the intestine.</title>
        <authorList>
            <person name="Zhao L.-H."/>
            <person name="Shi L.-F."/>
        </authorList>
    </citation>
    <scope>NUCLEOTIDE SEQUENCE [LARGE SCALE GENOMIC DNA]</scope>
    <source>
        <strain evidence="8 9">DM8</strain>
    </source>
</reference>
<sequence length="313" mass="32394">MAITVNTNVTAMGAQRNLNASSNHLATSMERLSTGSRINSAKDDAAGLQISNRLNSQARGLGVAMKNAQDGNSIIQTAEGALNETTELLQRMRDLAAQGANDTNSADDRVAIQEEMAELIKEIDNIADTTKFGGQKLLNGEYAEGKTLQIGADEGETLTINIKNASAGTDGLDLKSTLSTVITPGTIATASDVTAGAPAVGTTAAVPAIALGDTIGAGEHADYASAITTLDGAIKTIDGERAKMGATQNRLESTINNLANTRENVSAGMSRIKDVDFAQETVNLTKQQILQQAGTSILAQAKQIPQAALSLLG</sequence>
<keyword evidence="8" id="KW-0966">Cell projection</keyword>
<evidence type="ECO:0000313" key="9">
    <source>
        <dbReference type="Proteomes" id="UP000664882"/>
    </source>
</evidence>
<protein>
    <recommendedName>
        <fullName evidence="4">Flagellin</fullName>
    </recommendedName>
</protein>
<keyword evidence="5" id="KW-0175">Coiled coil</keyword>
<feature type="domain" description="Flagellin N-terminal" evidence="6">
    <location>
        <begin position="5"/>
        <end position="141"/>
    </location>
</feature>
<evidence type="ECO:0000256" key="4">
    <source>
        <dbReference type="RuleBase" id="RU362073"/>
    </source>
</evidence>
<dbReference type="InterPro" id="IPR042187">
    <property type="entry name" value="Flagellin_C_sub2"/>
</dbReference>
<accession>A0ABS3NJI1</accession>
<comment type="caution">
    <text evidence="8">The sequence shown here is derived from an EMBL/GenBank/DDBJ whole genome shotgun (WGS) entry which is preliminary data.</text>
</comment>
<keyword evidence="3 4" id="KW-0975">Bacterial flagellum</keyword>
<dbReference type="RefSeq" id="WP_208006608.1">
    <property type="nucleotide sequence ID" value="NZ_JAGDFX010000024.1"/>
</dbReference>
<evidence type="ECO:0000313" key="8">
    <source>
        <dbReference type="EMBL" id="MBO1520737.1"/>
    </source>
</evidence>
<comment type="similarity">
    <text evidence="1 4">Belongs to the bacterial flagellin family.</text>
</comment>
<keyword evidence="8" id="KW-0282">Flagellum</keyword>
<dbReference type="Pfam" id="PF00700">
    <property type="entry name" value="Flagellin_C"/>
    <property type="match status" value="1"/>
</dbReference>
<dbReference type="Pfam" id="PF00669">
    <property type="entry name" value="Flagellin_N"/>
    <property type="match status" value="1"/>
</dbReference>
<dbReference type="InterPro" id="IPR001492">
    <property type="entry name" value="Flagellin"/>
</dbReference>
<organism evidence="8 9">
    <name type="scientific">Oceanisphaera pacifica</name>
    <dbReference type="NCBI Taxonomy" id="2818389"/>
    <lineage>
        <taxon>Bacteria</taxon>
        <taxon>Pseudomonadati</taxon>
        <taxon>Pseudomonadota</taxon>
        <taxon>Gammaproteobacteria</taxon>
        <taxon>Aeromonadales</taxon>
        <taxon>Aeromonadaceae</taxon>
        <taxon>Oceanisphaera</taxon>
    </lineage>
</organism>
<dbReference type="Proteomes" id="UP000664882">
    <property type="component" value="Unassembled WGS sequence"/>
</dbReference>
<dbReference type="Gene3D" id="6.10.280.190">
    <property type="match status" value="1"/>
</dbReference>
<dbReference type="PANTHER" id="PTHR42792">
    <property type="entry name" value="FLAGELLIN"/>
    <property type="match status" value="1"/>
</dbReference>
<keyword evidence="8" id="KW-0969">Cilium</keyword>
<comment type="function">
    <text evidence="4">Flagellin is the subunit protein which polymerizes to form the filaments of bacterial flagella.</text>
</comment>
<dbReference type="EMBL" id="JAGDFX010000024">
    <property type="protein sequence ID" value="MBO1520737.1"/>
    <property type="molecule type" value="Genomic_DNA"/>
</dbReference>
<evidence type="ECO:0000256" key="2">
    <source>
        <dbReference type="ARBA" id="ARBA00022525"/>
    </source>
</evidence>
<gene>
    <name evidence="8" type="ORF">J3U76_14075</name>
</gene>
<evidence type="ECO:0000256" key="5">
    <source>
        <dbReference type="SAM" id="Coils"/>
    </source>
</evidence>
<dbReference type="PANTHER" id="PTHR42792:SF2">
    <property type="entry name" value="FLAGELLIN"/>
    <property type="match status" value="1"/>
</dbReference>
<evidence type="ECO:0000259" key="7">
    <source>
        <dbReference type="Pfam" id="PF00700"/>
    </source>
</evidence>
<dbReference type="Gene3D" id="1.20.1330.10">
    <property type="entry name" value="f41 fragment of flagellin, N-terminal domain"/>
    <property type="match status" value="1"/>
</dbReference>
<feature type="domain" description="Flagellin C-terminal" evidence="7">
    <location>
        <begin position="228"/>
        <end position="312"/>
    </location>
</feature>
<dbReference type="SUPFAM" id="SSF64518">
    <property type="entry name" value="Phase 1 flagellin"/>
    <property type="match status" value="1"/>
</dbReference>
<dbReference type="InterPro" id="IPR046358">
    <property type="entry name" value="Flagellin_C"/>
</dbReference>
<proteinExistence type="inferred from homology"/>
<keyword evidence="9" id="KW-1185">Reference proteome</keyword>
<dbReference type="Gene3D" id="6.10.10.10">
    <property type="entry name" value="Flagellar export chaperone, C-terminal domain"/>
    <property type="match status" value="1"/>
</dbReference>
<evidence type="ECO:0000259" key="6">
    <source>
        <dbReference type="Pfam" id="PF00669"/>
    </source>
</evidence>
<dbReference type="PRINTS" id="PR00207">
    <property type="entry name" value="FLAGELLIN"/>
</dbReference>
<keyword evidence="2 4" id="KW-0964">Secreted</keyword>
<evidence type="ECO:0000256" key="1">
    <source>
        <dbReference type="ARBA" id="ARBA00005709"/>
    </source>
</evidence>
<comment type="subcellular location">
    <subcellularLocation>
        <location evidence="4">Secreted</location>
    </subcellularLocation>
    <subcellularLocation>
        <location evidence="4">Bacterial flagellum</location>
    </subcellularLocation>
</comment>
<dbReference type="InterPro" id="IPR001029">
    <property type="entry name" value="Flagellin_N"/>
</dbReference>
<evidence type="ECO:0000256" key="3">
    <source>
        <dbReference type="ARBA" id="ARBA00023143"/>
    </source>
</evidence>